<dbReference type="InterPro" id="IPR006311">
    <property type="entry name" value="TAT_signal"/>
</dbReference>
<dbReference type="PANTHER" id="PTHR43489:SF3">
    <property type="entry name" value="XYLOSE ISOMERASE DOMAIN PROTEIN TIM BARREL"/>
    <property type="match status" value="1"/>
</dbReference>
<dbReference type="InterPro" id="IPR036237">
    <property type="entry name" value="Xyl_isomerase-like_sf"/>
</dbReference>
<evidence type="ECO:0000259" key="2">
    <source>
        <dbReference type="Pfam" id="PF01261"/>
    </source>
</evidence>
<dbReference type="RefSeq" id="WP_273638396.1">
    <property type="nucleotide sequence ID" value="NZ_JAQQXP010000001.1"/>
</dbReference>
<dbReference type="PANTHER" id="PTHR43489">
    <property type="entry name" value="ISOMERASE"/>
    <property type="match status" value="1"/>
</dbReference>
<proteinExistence type="predicted"/>
<dbReference type="InterPro" id="IPR050417">
    <property type="entry name" value="Sugar_Epim/Isomerase"/>
</dbReference>
<sequence>MTSDNSTKPVITQTDTSRRDLLKQLVFGITGASLSHSALAALPAVSELAGGQPLKLKGNIKHSVARWTYGDLSVEELCIVAKAIGFSAIDLVGPEGWPILKKYGIDSSMCNGAELNLEDGWADARFHDVLVERYLAHIDLVADAGYRNLICFSGNKRGATPEEGLVHAVNGLKRILGHAEKRGVVLQMELFNSKVNHPDYFADNSAWGIELCKQLGSANFKLLYDIYHMQISEGDIIRTINDNHMYFGHYHTAGVPGRNEINDTQELFYPAIVKAINATGFDGYVAQEFLPTPKTIQGQIESLREAILICDV</sequence>
<comment type="caution">
    <text evidence="3">The sequence shown here is derived from an EMBL/GenBank/DDBJ whole genome shotgun (WGS) entry which is preliminary data.</text>
</comment>
<feature type="domain" description="Xylose isomerase-like TIM barrel" evidence="2">
    <location>
        <begin position="100"/>
        <end position="305"/>
    </location>
</feature>
<dbReference type="Proteomes" id="UP001218788">
    <property type="component" value="Unassembled WGS sequence"/>
</dbReference>
<protein>
    <submittedName>
        <fullName evidence="3">TIM barrel protein</fullName>
    </submittedName>
</protein>
<name>A0ABT5KYH3_9ALTE</name>
<gene>
    <name evidence="3" type="ORF">OIK42_03485</name>
</gene>
<dbReference type="PROSITE" id="PS51318">
    <property type="entry name" value="TAT"/>
    <property type="match status" value="1"/>
</dbReference>
<keyword evidence="4" id="KW-1185">Reference proteome</keyword>
<dbReference type="Pfam" id="PF01261">
    <property type="entry name" value="AP_endonuc_2"/>
    <property type="match status" value="1"/>
</dbReference>
<dbReference type="InterPro" id="IPR013022">
    <property type="entry name" value="Xyl_isomerase-like_TIM-brl"/>
</dbReference>
<reference evidence="3 4" key="1">
    <citation type="submission" date="2022-10" db="EMBL/GenBank/DDBJ databases">
        <title>Alteromonas sp. chi3 Genome sequencing.</title>
        <authorList>
            <person name="Park S."/>
        </authorList>
    </citation>
    <scope>NUCLEOTIDE SEQUENCE [LARGE SCALE GENOMIC DNA]</scope>
    <source>
        <strain evidence="4">chi3</strain>
    </source>
</reference>
<dbReference type="Gene3D" id="3.20.20.150">
    <property type="entry name" value="Divalent-metal-dependent TIM barrel enzymes"/>
    <property type="match status" value="1"/>
</dbReference>
<organism evidence="3 4">
    <name type="scientific">Alteromonas gilva</name>
    <dbReference type="NCBI Taxonomy" id="2987522"/>
    <lineage>
        <taxon>Bacteria</taxon>
        <taxon>Pseudomonadati</taxon>
        <taxon>Pseudomonadota</taxon>
        <taxon>Gammaproteobacteria</taxon>
        <taxon>Alteromonadales</taxon>
        <taxon>Alteromonadaceae</taxon>
        <taxon>Alteromonas/Salinimonas group</taxon>
        <taxon>Alteromonas</taxon>
    </lineage>
</organism>
<keyword evidence="1" id="KW-0413">Isomerase</keyword>
<evidence type="ECO:0000256" key="1">
    <source>
        <dbReference type="ARBA" id="ARBA00023235"/>
    </source>
</evidence>
<dbReference type="SUPFAM" id="SSF51658">
    <property type="entry name" value="Xylose isomerase-like"/>
    <property type="match status" value="1"/>
</dbReference>
<dbReference type="EMBL" id="JAQQXP010000001">
    <property type="protein sequence ID" value="MDC8829820.1"/>
    <property type="molecule type" value="Genomic_DNA"/>
</dbReference>
<accession>A0ABT5KYH3</accession>
<evidence type="ECO:0000313" key="3">
    <source>
        <dbReference type="EMBL" id="MDC8829820.1"/>
    </source>
</evidence>
<evidence type="ECO:0000313" key="4">
    <source>
        <dbReference type="Proteomes" id="UP001218788"/>
    </source>
</evidence>